<evidence type="ECO:0000313" key="2">
    <source>
        <dbReference type="EMBL" id="CAE0367583.1"/>
    </source>
</evidence>
<proteinExistence type="predicted"/>
<reference evidence="2" key="1">
    <citation type="submission" date="2021-01" db="EMBL/GenBank/DDBJ databases">
        <authorList>
            <person name="Corre E."/>
            <person name="Pelletier E."/>
            <person name="Niang G."/>
            <person name="Scheremetjew M."/>
            <person name="Finn R."/>
            <person name="Kale V."/>
            <person name="Holt S."/>
            <person name="Cochrane G."/>
            <person name="Meng A."/>
            <person name="Brown T."/>
            <person name="Cohen L."/>
        </authorList>
    </citation>
    <scope>NUCLEOTIDE SEQUENCE</scope>
    <source>
        <strain evidence="2">CCMP1510</strain>
    </source>
</reference>
<dbReference type="AlphaFoldDB" id="A0A6S8D5W7"/>
<accession>A0A6S8D5W7</accession>
<gene>
    <name evidence="1" type="ORF">ALAG00032_LOCUS8339</name>
    <name evidence="2" type="ORF">ALAG00032_LOCUS8340</name>
</gene>
<evidence type="ECO:0000313" key="1">
    <source>
        <dbReference type="EMBL" id="CAE0367582.1"/>
    </source>
</evidence>
<protein>
    <submittedName>
        <fullName evidence="2">Uncharacterized protein</fullName>
    </submittedName>
</protein>
<name>A0A6S8D5W7_9STRA</name>
<dbReference type="EMBL" id="HBIJ01012233">
    <property type="protein sequence ID" value="CAE0367582.1"/>
    <property type="molecule type" value="Transcribed_RNA"/>
</dbReference>
<sequence length="444" mass="50208">MTWVCCRDKSRMAAFDITDAEKCFAEIKNLLDAPDSMELPFDDRFLRAFGEVFKVPYNTVKEMEEHLKKKLDPNTSGTVNKLKWASFHSDWQRSYESMIVKSLQKTLAFRPSRHGKQTTLRGIDRPMAEILPEVSSATNMDSLFRGADPTEAVEMKMKGNGNGGIQRGILDGVRFELKLTFPVEFGLQVLKNIIVRYSEKKSYDLVLQNLKEDTAQILEGINALRVAKLKTAGDKLGALYGEIQLILDSSNISSKDLEKKAGRLQNDAAMVLNFADEAFNTVKNVNEQIAAVQIAMCAIPVKYIDENDPRHVSKALEDQIKKLLMVKAIKRAIDTQDAGGALFRESREKLIYDVLRLVYAEEAYAYSKGISRKSPLLPQSERFLFNTNDRSFLRKEDERRDLIDSWASSCACELYRLKKLSSLQGLTQLKKIDLSGCAKYLIGT</sequence>
<dbReference type="EMBL" id="HBIJ01012234">
    <property type="protein sequence ID" value="CAE0367583.1"/>
    <property type="molecule type" value="Transcribed_RNA"/>
</dbReference>
<organism evidence="2">
    <name type="scientific">Aureoumbra lagunensis</name>
    <dbReference type="NCBI Taxonomy" id="44058"/>
    <lineage>
        <taxon>Eukaryota</taxon>
        <taxon>Sar</taxon>
        <taxon>Stramenopiles</taxon>
        <taxon>Ochrophyta</taxon>
        <taxon>Pelagophyceae</taxon>
        <taxon>Pelagomonadales</taxon>
        <taxon>Aureoumbra</taxon>
    </lineage>
</organism>